<dbReference type="Proteomes" id="UP000295554">
    <property type="component" value="Unassembled WGS sequence"/>
</dbReference>
<dbReference type="GO" id="GO:0022857">
    <property type="term" value="F:transmembrane transporter activity"/>
    <property type="evidence" value="ECO:0007669"/>
    <property type="project" value="InterPro"/>
</dbReference>
<keyword evidence="5" id="KW-1278">Translocase</keyword>
<dbReference type="InterPro" id="IPR003593">
    <property type="entry name" value="AAA+_ATPase"/>
</dbReference>
<organism evidence="8 9">
    <name type="scientific">Seongchinamella unica</name>
    <dbReference type="NCBI Taxonomy" id="2547392"/>
    <lineage>
        <taxon>Bacteria</taxon>
        <taxon>Pseudomonadati</taxon>
        <taxon>Pseudomonadota</taxon>
        <taxon>Gammaproteobacteria</taxon>
        <taxon>Cellvibrionales</taxon>
        <taxon>Halieaceae</taxon>
        <taxon>Seongchinamella</taxon>
    </lineage>
</organism>
<dbReference type="GO" id="GO:0016887">
    <property type="term" value="F:ATP hydrolysis activity"/>
    <property type="evidence" value="ECO:0007669"/>
    <property type="project" value="InterPro"/>
</dbReference>
<dbReference type="PANTHER" id="PTHR43499">
    <property type="entry name" value="ABC TRANSPORTER I FAMILY MEMBER 1"/>
    <property type="match status" value="1"/>
</dbReference>
<evidence type="ECO:0000256" key="6">
    <source>
        <dbReference type="ARBA" id="ARBA00023136"/>
    </source>
</evidence>
<dbReference type="PANTHER" id="PTHR43499:SF1">
    <property type="entry name" value="ABC TRANSPORTER I FAMILY MEMBER 1"/>
    <property type="match status" value="1"/>
</dbReference>
<dbReference type="NCBIfam" id="NF010061">
    <property type="entry name" value="PRK13538.1"/>
    <property type="match status" value="1"/>
</dbReference>
<dbReference type="Gene3D" id="3.40.50.300">
    <property type="entry name" value="P-loop containing nucleotide triphosphate hydrolases"/>
    <property type="match status" value="1"/>
</dbReference>
<comment type="caution">
    <text evidence="8">The sequence shown here is derived from an EMBL/GenBank/DDBJ whole genome shotgun (WGS) entry which is preliminary data.</text>
</comment>
<dbReference type="InterPro" id="IPR003439">
    <property type="entry name" value="ABC_transporter-like_ATP-bd"/>
</dbReference>
<dbReference type="GO" id="GO:0005524">
    <property type="term" value="F:ATP binding"/>
    <property type="evidence" value="ECO:0007669"/>
    <property type="project" value="UniProtKB-KW"/>
</dbReference>
<keyword evidence="9" id="KW-1185">Reference proteome</keyword>
<dbReference type="NCBIfam" id="TIGR01189">
    <property type="entry name" value="ccmA"/>
    <property type="match status" value="1"/>
</dbReference>
<dbReference type="GO" id="GO:0017004">
    <property type="term" value="P:cytochrome complex assembly"/>
    <property type="evidence" value="ECO:0007669"/>
    <property type="project" value="UniProtKB-KW"/>
</dbReference>
<keyword evidence="2" id="KW-0547">Nucleotide-binding</keyword>
<dbReference type="InterPro" id="IPR005895">
    <property type="entry name" value="ABC_transptr_haem_export_CcmA"/>
</dbReference>
<proteinExistence type="predicted"/>
<dbReference type="SUPFAM" id="SSF52540">
    <property type="entry name" value="P-loop containing nucleoside triphosphate hydrolases"/>
    <property type="match status" value="1"/>
</dbReference>
<dbReference type="RefSeq" id="WP_133212342.1">
    <property type="nucleotide sequence ID" value="NZ_SMSE01000002.1"/>
</dbReference>
<keyword evidence="3" id="KW-0201">Cytochrome c-type biogenesis</keyword>
<evidence type="ECO:0000256" key="1">
    <source>
        <dbReference type="ARBA" id="ARBA00022448"/>
    </source>
</evidence>
<dbReference type="OrthoDB" id="9800654at2"/>
<keyword evidence="4" id="KW-0067">ATP-binding</keyword>
<keyword evidence="1" id="KW-0813">Transport</keyword>
<feature type="domain" description="ABC transporter" evidence="7">
    <location>
        <begin position="4"/>
        <end position="196"/>
    </location>
</feature>
<keyword evidence="6" id="KW-0472">Membrane</keyword>
<dbReference type="AlphaFoldDB" id="A0A4R5LSL8"/>
<evidence type="ECO:0000259" key="7">
    <source>
        <dbReference type="PROSITE" id="PS50893"/>
    </source>
</evidence>
<evidence type="ECO:0000313" key="8">
    <source>
        <dbReference type="EMBL" id="TDG13909.1"/>
    </source>
</evidence>
<dbReference type="PROSITE" id="PS50893">
    <property type="entry name" value="ABC_TRANSPORTER_2"/>
    <property type="match status" value="1"/>
</dbReference>
<accession>A0A4R5LSL8</accession>
<reference evidence="8 9" key="1">
    <citation type="submission" date="2019-03" db="EMBL/GenBank/DDBJ databases">
        <title>Seongchinamella monodicae gen. nov., sp. nov., a novel member of the Gammaproteobacteria isolated from a tidal mudflat of beach.</title>
        <authorList>
            <person name="Yang H.G."/>
            <person name="Kang J.W."/>
            <person name="Lee S.D."/>
        </authorList>
    </citation>
    <scope>NUCLEOTIDE SEQUENCE [LARGE SCALE GENOMIC DNA]</scope>
    <source>
        <strain evidence="8 9">GH4-78</strain>
    </source>
</reference>
<sequence>MPLLAADNLSLERGGRQLFRDLSFKVFPGQLVQIEGANGAGKTSLIRILAGLSRYGYEGRVSRSGAMLYLGHHSAVKALLTPRENLAWHVSGEADFSDRDIEHALARVGLYGYEDVPSHALSAGQHRRVNLARLYLSQSPLWILDEPYTAIDVTGVGELETLFAQHARAGGAVLLTSHQAMAVDYPVSRLDLTAGIAS</sequence>
<dbReference type="Pfam" id="PF00005">
    <property type="entry name" value="ABC_tran"/>
    <property type="match status" value="1"/>
</dbReference>
<evidence type="ECO:0000256" key="5">
    <source>
        <dbReference type="ARBA" id="ARBA00022967"/>
    </source>
</evidence>
<gene>
    <name evidence="8" type="primary">ccmA</name>
    <name evidence="8" type="ORF">E2F43_10445</name>
</gene>
<evidence type="ECO:0000256" key="2">
    <source>
        <dbReference type="ARBA" id="ARBA00022741"/>
    </source>
</evidence>
<dbReference type="SMART" id="SM00382">
    <property type="entry name" value="AAA"/>
    <property type="match status" value="1"/>
</dbReference>
<name>A0A4R5LSL8_9GAMM</name>
<evidence type="ECO:0000256" key="3">
    <source>
        <dbReference type="ARBA" id="ARBA00022748"/>
    </source>
</evidence>
<dbReference type="EMBL" id="SMSE01000002">
    <property type="protein sequence ID" value="TDG13909.1"/>
    <property type="molecule type" value="Genomic_DNA"/>
</dbReference>
<dbReference type="InterPro" id="IPR027417">
    <property type="entry name" value="P-loop_NTPase"/>
</dbReference>
<evidence type="ECO:0000313" key="9">
    <source>
        <dbReference type="Proteomes" id="UP000295554"/>
    </source>
</evidence>
<evidence type="ECO:0000256" key="4">
    <source>
        <dbReference type="ARBA" id="ARBA00022840"/>
    </source>
</evidence>
<protein>
    <submittedName>
        <fullName evidence="8">Cytochrome c biogenesis heme-transporting ATPase CcmA</fullName>
    </submittedName>
</protein>